<reference evidence="3" key="1">
    <citation type="journal article" date="2013" name="Nature">
        <title>Draft genome of the wheat A-genome progenitor Triticum urartu.</title>
        <authorList>
            <person name="Ling H.Q."/>
            <person name="Zhao S."/>
            <person name="Liu D."/>
            <person name="Wang J."/>
            <person name="Sun H."/>
            <person name="Zhang C."/>
            <person name="Fan H."/>
            <person name="Li D."/>
            <person name="Dong L."/>
            <person name="Tao Y."/>
            <person name="Gao C."/>
            <person name="Wu H."/>
            <person name="Li Y."/>
            <person name="Cui Y."/>
            <person name="Guo X."/>
            <person name="Zheng S."/>
            <person name="Wang B."/>
            <person name="Yu K."/>
            <person name="Liang Q."/>
            <person name="Yang W."/>
            <person name="Lou X."/>
            <person name="Chen J."/>
            <person name="Feng M."/>
            <person name="Jian J."/>
            <person name="Zhang X."/>
            <person name="Luo G."/>
            <person name="Jiang Y."/>
            <person name="Liu J."/>
            <person name="Wang Z."/>
            <person name="Sha Y."/>
            <person name="Zhang B."/>
            <person name="Wu H."/>
            <person name="Tang D."/>
            <person name="Shen Q."/>
            <person name="Xue P."/>
            <person name="Zou S."/>
            <person name="Wang X."/>
            <person name="Liu X."/>
            <person name="Wang F."/>
            <person name="Yang Y."/>
            <person name="An X."/>
            <person name="Dong Z."/>
            <person name="Zhang K."/>
            <person name="Zhang X."/>
            <person name="Luo M.C."/>
            <person name="Dvorak J."/>
            <person name="Tong Y."/>
            <person name="Wang J."/>
            <person name="Yang H."/>
            <person name="Li Z."/>
            <person name="Wang D."/>
            <person name="Zhang A."/>
            <person name="Wang J."/>
        </authorList>
    </citation>
    <scope>NUCLEOTIDE SEQUENCE</scope>
    <source>
        <strain evidence="3">cv. G1812</strain>
    </source>
</reference>
<dbReference type="AlphaFoldDB" id="A0A8R7USA8"/>
<reference evidence="2" key="2">
    <citation type="submission" date="2018-03" db="EMBL/GenBank/DDBJ databases">
        <title>The Triticum urartu genome reveals the dynamic nature of wheat genome evolution.</title>
        <authorList>
            <person name="Ling H."/>
            <person name="Ma B."/>
            <person name="Shi X."/>
            <person name="Liu H."/>
            <person name="Dong L."/>
            <person name="Sun H."/>
            <person name="Cao Y."/>
            <person name="Gao Q."/>
            <person name="Zheng S."/>
            <person name="Li Y."/>
            <person name="Yu Y."/>
            <person name="Du H."/>
            <person name="Qi M."/>
            <person name="Li Y."/>
            <person name="Yu H."/>
            <person name="Cui Y."/>
            <person name="Wang N."/>
            <person name="Chen C."/>
            <person name="Wu H."/>
            <person name="Zhao Y."/>
            <person name="Zhang J."/>
            <person name="Li Y."/>
            <person name="Zhou W."/>
            <person name="Zhang B."/>
            <person name="Hu W."/>
            <person name="Eijk M."/>
            <person name="Tang J."/>
            <person name="Witsenboer H."/>
            <person name="Zhao S."/>
            <person name="Li Z."/>
            <person name="Zhang A."/>
            <person name="Wang D."/>
            <person name="Liang C."/>
        </authorList>
    </citation>
    <scope>NUCLEOTIDE SEQUENCE [LARGE SCALE GENOMIC DNA]</scope>
    <source>
        <strain evidence="2">cv. G1812</strain>
    </source>
</reference>
<protein>
    <submittedName>
        <fullName evidence="2">Uncharacterized protein</fullName>
    </submittedName>
</protein>
<name>A0A8R7USA8_TRIUA</name>
<proteinExistence type="predicted"/>
<evidence type="ECO:0000313" key="2">
    <source>
        <dbReference type="EnsemblPlants" id="TuG1812G0600002453.01.T01.cds454478"/>
    </source>
</evidence>
<keyword evidence="3" id="KW-1185">Reference proteome</keyword>
<dbReference type="EnsemblPlants" id="TuG1812G0600002453.01.T01">
    <property type="protein sequence ID" value="TuG1812G0600002453.01.T01.cds454478"/>
    <property type="gene ID" value="TuG1812G0600002453.01"/>
</dbReference>
<organism evidence="2 3">
    <name type="scientific">Triticum urartu</name>
    <name type="common">Red wild einkorn</name>
    <name type="synonym">Crithodium urartu</name>
    <dbReference type="NCBI Taxonomy" id="4572"/>
    <lineage>
        <taxon>Eukaryota</taxon>
        <taxon>Viridiplantae</taxon>
        <taxon>Streptophyta</taxon>
        <taxon>Embryophyta</taxon>
        <taxon>Tracheophyta</taxon>
        <taxon>Spermatophyta</taxon>
        <taxon>Magnoliopsida</taxon>
        <taxon>Liliopsida</taxon>
        <taxon>Poales</taxon>
        <taxon>Poaceae</taxon>
        <taxon>BOP clade</taxon>
        <taxon>Pooideae</taxon>
        <taxon>Triticodae</taxon>
        <taxon>Triticeae</taxon>
        <taxon>Triticinae</taxon>
        <taxon>Triticum</taxon>
    </lineage>
</organism>
<gene>
    <name evidence="2" type="primary">LOC125513531</name>
</gene>
<sequence>MAAAASGTASGAPLLAFEISISILRKNCTRWSSSSRAASRRFRSIRSSCSPFEDSTRSYVSPSRRIACARSRRPCARSLLSAPFADSSRRCLLPFTASASGSGGNPSDDSDDADAWGGDGSLRFIPIEGKAVRVR</sequence>
<dbReference type="Proteomes" id="UP000015106">
    <property type="component" value="Chromosome 6"/>
</dbReference>
<evidence type="ECO:0000313" key="3">
    <source>
        <dbReference type="Proteomes" id="UP000015106"/>
    </source>
</evidence>
<evidence type="ECO:0000256" key="1">
    <source>
        <dbReference type="SAM" id="MobiDB-lite"/>
    </source>
</evidence>
<dbReference type="Gramene" id="TuG1812G0600002453.01.T01">
    <property type="protein sequence ID" value="TuG1812G0600002453.01.T01.cds454478"/>
    <property type="gene ID" value="TuG1812G0600002453.01"/>
</dbReference>
<reference evidence="2" key="3">
    <citation type="submission" date="2022-06" db="UniProtKB">
        <authorList>
            <consortium name="EnsemblPlants"/>
        </authorList>
    </citation>
    <scope>IDENTIFICATION</scope>
</reference>
<feature type="region of interest" description="Disordered" evidence="1">
    <location>
        <begin position="96"/>
        <end position="122"/>
    </location>
</feature>
<accession>A0A8R7USA8</accession>